<keyword evidence="5" id="KW-0732">Signal</keyword>
<reference evidence="6" key="1">
    <citation type="journal article" date="2012" name="PLoS ONE">
        <title>Updating the salivary gland transcriptome of Phlebotomus papatasi (Tunisian strain): the search for sand fly-secreted immunogenic proteins for humans.</title>
        <authorList>
            <person name="Abdeladhim M."/>
            <person name="Jochim R.C."/>
            <person name="Ben Ahmed M."/>
            <person name="Zhioua E."/>
            <person name="Chelbi I."/>
            <person name="Cherni S."/>
            <person name="Louzir H."/>
            <person name="Ribeiro J.M."/>
            <person name="Valenzuela J.G."/>
        </authorList>
    </citation>
    <scope>NUCLEOTIDE SEQUENCE</scope>
    <source>
        <tissue evidence="6">Salivary gland</tissue>
    </source>
</reference>
<protein>
    <submittedName>
        <fullName evidence="6">SP12</fullName>
    </submittedName>
</protein>
<dbReference type="GO" id="GO:0005549">
    <property type="term" value="F:odorant binding"/>
    <property type="evidence" value="ECO:0007669"/>
    <property type="project" value="InterPro"/>
</dbReference>
<comment type="similarity">
    <text evidence="2">Belongs to the PBP/GOBP family.</text>
</comment>
<proteinExistence type="evidence at transcript level"/>
<comment type="subcellular location">
    <subcellularLocation>
        <location evidence="1">Secreted</location>
    </subcellularLocation>
</comment>
<organism evidence="6">
    <name type="scientific">Phlebotomus papatasi</name>
    <name type="common">Sandfly</name>
    <dbReference type="NCBI Taxonomy" id="29031"/>
    <lineage>
        <taxon>Eukaryota</taxon>
        <taxon>Metazoa</taxon>
        <taxon>Ecdysozoa</taxon>
        <taxon>Arthropoda</taxon>
        <taxon>Hexapoda</taxon>
        <taxon>Insecta</taxon>
        <taxon>Pterygota</taxon>
        <taxon>Neoptera</taxon>
        <taxon>Endopterygota</taxon>
        <taxon>Diptera</taxon>
        <taxon>Nematocera</taxon>
        <taxon>Psychodoidea</taxon>
        <taxon>Psychodidae</taxon>
        <taxon>Phlebotomus</taxon>
        <taxon>Phlebotomus</taxon>
    </lineage>
</organism>
<dbReference type="SUPFAM" id="SSF47565">
    <property type="entry name" value="Insect pheromone/odorant-binding proteins"/>
    <property type="match status" value="1"/>
</dbReference>
<evidence type="ECO:0000256" key="2">
    <source>
        <dbReference type="ARBA" id="ARBA00008098"/>
    </source>
</evidence>
<evidence type="ECO:0000256" key="3">
    <source>
        <dbReference type="ARBA" id="ARBA00022525"/>
    </source>
</evidence>
<evidence type="ECO:0000256" key="4">
    <source>
        <dbReference type="ARBA" id="ARBA00022656"/>
    </source>
</evidence>
<keyword evidence="3" id="KW-0964">Secreted</keyword>
<dbReference type="Pfam" id="PF01395">
    <property type="entry name" value="PBP_GOBP"/>
    <property type="match status" value="1"/>
</dbReference>
<feature type="signal peptide" evidence="5">
    <location>
        <begin position="1"/>
        <end position="20"/>
    </location>
</feature>
<sequence length="140" mass="16040">MKYFVVALISAVFFIGICQALNPSRKCRLDYKDKVISESCILHCEYKAYGFANDKYDIKRKQIDQFVDVLINGKAVASDKRQKLENLLRGCANKARDKNPKLGCHTSIDYYRCIVADQKLINYSKFVGAIIAYDKKINLN</sequence>
<dbReference type="Gene3D" id="1.10.238.20">
    <property type="entry name" value="Pheromone/general odorant binding protein domain"/>
    <property type="match status" value="1"/>
</dbReference>
<accession>M1JBA6</accession>
<dbReference type="EMBL" id="JQ988874">
    <property type="protein sequence ID" value="AGE83083.1"/>
    <property type="molecule type" value="mRNA"/>
</dbReference>
<evidence type="ECO:0000313" key="6">
    <source>
        <dbReference type="EMBL" id="AGE83083.1"/>
    </source>
</evidence>
<feature type="chain" id="PRO_5004015156" evidence="5">
    <location>
        <begin position="21"/>
        <end position="140"/>
    </location>
</feature>
<dbReference type="GO" id="GO:0005576">
    <property type="term" value="C:extracellular region"/>
    <property type="evidence" value="ECO:0007669"/>
    <property type="project" value="UniProtKB-SubCell"/>
</dbReference>
<keyword evidence="4" id="KW-0800">Toxin</keyword>
<evidence type="ECO:0000256" key="5">
    <source>
        <dbReference type="SAM" id="SignalP"/>
    </source>
</evidence>
<dbReference type="InterPro" id="IPR036728">
    <property type="entry name" value="PBP_GOBP_sf"/>
</dbReference>
<dbReference type="InterPro" id="IPR006170">
    <property type="entry name" value="PBP/GOBP"/>
</dbReference>
<dbReference type="AlphaFoldDB" id="M1JBA6"/>
<dbReference type="VEuPathDB" id="VectorBase:PPAPM1_002868"/>
<evidence type="ECO:0000256" key="1">
    <source>
        <dbReference type="ARBA" id="ARBA00004613"/>
    </source>
</evidence>
<name>M1JBA6_PHLPP</name>
<dbReference type="GO" id="GO:0090729">
    <property type="term" value="F:toxin activity"/>
    <property type="evidence" value="ECO:0007669"/>
    <property type="project" value="UniProtKB-KW"/>
</dbReference>